<keyword evidence="5 8" id="KW-0812">Transmembrane</keyword>
<dbReference type="RefSeq" id="WP_265966761.1">
    <property type="nucleotide sequence ID" value="NZ_JAPEVI010000003.1"/>
</dbReference>
<feature type="transmembrane region" description="Helical" evidence="8">
    <location>
        <begin position="316"/>
        <end position="335"/>
    </location>
</feature>
<reference evidence="9 10" key="1">
    <citation type="journal article" date="2016" name="Int. J. Syst. Evol. Microbiol.">
        <title>Labrenzia salina sp. nov., isolated from the rhizosphere of the halophyte Arthrocnemum macrostachyum.</title>
        <authorList>
            <person name="Camacho M."/>
            <person name="Redondo-Gomez S."/>
            <person name="Rodriguez-Llorente I."/>
            <person name="Rohde M."/>
            <person name="Sproer C."/>
            <person name="Schumann P."/>
            <person name="Klenk H.P."/>
            <person name="Montero-Calasanz M.D.C."/>
        </authorList>
    </citation>
    <scope>NUCLEOTIDE SEQUENCE [LARGE SCALE GENOMIC DNA]</scope>
    <source>
        <strain evidence="9 10">DSM 29163</strain>
    </source>
</reference>
<evidence type="ECO:0008006" key="11">
    <source>
        <dbReference type="Google" id="ProtNLM"/>
    </source>
</evidence>
<feature type="transmembrane region" description="Helical" evidence="8">
    <location>
        <begin position="165"/>
        <end position="198"/>
    </location>
</feature>
<feature type="transmembrane region" description="Helical" evidence="8">
    <location>
        <begin position="342"/>
        <end position="359"/>
    </location>
</feature>
<organism evidence="9 10">
    <name type="scientific">Roseibium salinum</name>
    <dbReference type="NCBI Taxonomy" id="1604349"/>
    <lineage>
        <taxon>Bacteria</taxon>
        <taxon>Pseudomonadati</taxon>
        <taxon>Pseudomonadota</taxon>
        <taxon>Alphaproteobacteria</taxon>
        <taxon>Hyphomicrobiales</taxon>
        <taxon>Stappiaceae</taxon>
        <taxon>Roseibium</taxon>
    </lineage>
</organism>
<comment type="subcellular location">
    <subcellularLocation>
        <location evidence="1">Cell membrane</location>
        <topology evidence="1">Multi-pass membrane protein</topology>
    </subcellularLocation>
</comment>
<evidence type="ECO:0000256" key="5">
    <source>
        <dbReference type="ARBA" id="ARBA00022692"/>
    </source>
</evidence>
<gene>
    <name evidence="9" type="ORF">ON753_25440</name>
</gene>
<keyword evidence="4" id="KW-0808">Transferase</keyword>
<evidence type="ECO:0000313" key="10">
    <source>
        <dbReference type="Proteomes" id="UP001300261"/>
    </source>
</evidence>
<evidence type="ECO:0000256" key="6">
    <source>
        <dbReference type="ARBA" id="ARBA00022989"/>
    </source>
</evidence>
<dbReference type="InterPro" id="IPR050297">
    <property type="entry name" value="LipidA_mod_glycosyltrf_83"/>
</dbReference>
<feature type="transmembrane region" description="Helical" evidence="8">
    <location>
        <begin position="119"/>
        <end position="136"/>
    </location>
</feature>
<dbReference type="Proteomes" id="UP001300261">
    <property type="component" value="Unassembled WGS sequence"/>
</dbReference>
<feature type="transmembrane region" description="Helical" evidence="8">
    <location>
        <begin position="210"/>
        <end position="231"/>
    </location>
</feature>
<comment type="caution">
    <text evidence="9">The sequence shown here is derived from an EMBL/GenBank/DDBJ whole genome shotgun (WGS) entry which is preliminary data.</text>
</comment>
<feature type="transmembrane region" description="Helical" evidence="8">
    <location>
        <begin position="294"/>
        <end position="310"/>
    </location>
</feature>
<proteinExistence type="predicted"/>
<feature type="transmembrane region" description="Helical" evidence="8">
    <location>
        <begin position="21"/>
        <end position="42"/>
    </location>
</feature>
<evidence type="ECO:0000313" key="9">
    <source>
        <dbReference type="EMBL" id="MCX2725662.1"/>
    </source>
</evidence>
<keyword evidence="7 8" id="KW-0472">Membrane</keyword>
<feature type="transmembrane region" description="Helical" evidence="8">
    <location>
        <begin position="262"/>
        <end position="282"/>
    </location>
</feature>
<feature type="transmembrane region" description="Helical" evidence="8">
    <location>
        <begin position="92"/>
        <end position="112"/>
    </location>
</feature>
<accession>A0ABT3R9C0</accession>
<keyword evidence="6 8" id="KW-1133">Transmembrane helix</keyword>
<keyword evidence="10" id="KW-1185">Reference proteome</keyword>
<evidence type="ECO:0000256" key="1">
    <source>
        <dbReference type="ARBA" id="ARBA00004651"/>
    </source>
</evidence>
<dbReference type="PANTHER" id="PTHR33908:SF11">
    <property type="entry name" value="MEMBRANE PROTEIN"/>
    <property type="match status" value="1"/>
</dbReference>
<keyword evidence="3" id="KW-0328">Glycosyltransferase</keyword>
<protein>
    <recommendedName>
        <fullName evidence="11">Dolichyl-phosphate-mannose-protein mannosyltransferase</fullName>
    </recommendedName>
</protein>
<evidence type="ECO:0000256" key="8">
    <source>
        <dbReference type="SAM" id="Phobius"/>
    </source>
</evidence>
<dbReference type="EMBL" id="JAPEVI010000003">
    <property type="protein sequence ID" value="MCX2725662.1"/>
    <property type="molecule type" value="Genomic_DNA"/>
</dbReference>
<evidence type="ECO:0000256" key="2">
    <source>
        <dbReference type="ARBA" id="ARBA00022475"/>
    </source>
</evidence>
<sequence>MNFFTQTTREEASSQSRIKDYSKFIFATMVCLFLTQAALIFLKSMNWDEFLHFSQVYDLANGRLVWFFQTLQSRLFFWAPAVSPDIITQLQAARFVMLGFEIVAVMMVILLARQFVDREIALLTGLVYLAGGYTFAHGFSYRPDPMAAATLMTALYVLARRDLSVWNILLTGSLVGLAGMMTVKSIFYLPCFAGIAVFRLLESRSSQGMTLLRVAAVPVVAVIVFAVVLVVHMNGIQIHQTASASVVSKSQSFLNSGLFLRAQYTIAQALMAPLILIGIVLLPFLMPGRSRNENIVLASLLVPLVTLIFYRNTYPYFFVFLLAPVCVAIAPSIALLARRYSVLGILPIVLLSPIKFLFLEDYDVIDRQRALINEVHRLFPEPTGYLAYTGFISDYPRIIPHLISGIGLKSYHEKGDALIAREIERGNVGFVLADSPPVIAALAGEHMPESFQPRDFAALRDNFIHYQGDLWLAGKLLCPAPGEQPLTLFRAGLYSLEGGVVSIDGRRMADGETFDFAAGEHRLLYENGACLKLWALPEVPRPKVPFDSGPVMTNF</sequence>
<keyword evidence="2" id="KW-1003">Cell membrane</keyword>
<name>A0ABT3R9C0_9HYPH</name>
<evidence type="ECO:0000256" key="4">
    <source>
        <dbReference type="ARBA" id="ARBA00022679"/>
    </source>
</evidence>
<evidence type="ECO:0000256" key="7">
    <source>
        <dbReference type="ARBA" id="ARBA00023136"/>
    </source>
</evidence>
<evidence type="ECO:0000256" key="3">
    <source>
        <dbReference type="ARBA" id="ARBA00022676"/>
    </source>
</evidence>
<dbReference type="PANTHER" id="PTHR33908">
    <property type="entry name" value="MANNOSYLTRANSFERASE YKCB-RELATED"/>
    <property type="match status" value="1"/>
</dbReference>